<protein>
    <submittedName>
        <fullName evidence="1">Uncharacterized protein</fullName>
    </submittedName>
</protein>
<name>A0A0A9ABF2_ARUDO</name>
<reference evidence="1" key="1">
    <citation type="submission" date="2014-09" db="EMBL/GenBank/DDBJ databases">
        <authorList>
            <person name="Magalhaes I.L.F."/>
            <person name="Oliveira U."/>
            <person name="Santos F.R."/>
            <person name="Vidigal T.H.D.A."/>
            <person name="Brescovit A.D."/>
            <person name="Santos A.J."/>
        </authorList>
    </citation>
    <scope>NUCLEOTIDE SEQUENCE</scope>
    <source>
        <tissue evidence="1">Shoot tissue taken approximately 20 cm above the soil surface</tissue>
    </source>
</reference>
<reference evidence="1" key="2">
    <citation type="journal article" date="2015" name="Data Brief">
        <title>Shoot transcriptome of the giant reed, Arundo donax.</title>
        <authorList>
            <person name="Barrero R.A."/>
            <person name="Guerrero F.D."/>
            <person name="Moolhuijzen P."/>
            <person name="Goolsby J.A."/>
            <person name="Tidwell J."/>
            <person name="Bellgard S.E."/>
            <person name="Bellgard M.I."/>
        </authorList>
    </citation>
    <scope>NUCLEOTIDE SEQUENCE</scope>
    <source>
        <tissue evidence="1">Shoot tissue taken approximately 20 cm above the soil surface</tissue>
    </source>
</reference>
<evidence type="ECO:0000313" key="1">
    <source>
        <dbReference type="EMBL" id="JAD47258.1"/>
    </source>
</evidence>
<dbReference type="AlphaFoldDB" id="A0A0A9ABF2"/>
<organism evidence="1">
    <name type="scientific">Arundo donax</name>
    <name type="common">Giant reed</name>
    <name type="synonym">Donax arundinaceus</name>
    <dbReference type="NCBI Taxonomy" id="35708"/>
    <lineage>
        <taxon>Eukaryota</taxon>
        <taxon>Viridiplantae</taxon>
        <taxon>Streptophyta</taxon>
        <taxon>Embryophyta</taxon>
        <taxon>Tracheophyta</taxon>
        <taxon>Spermatophyta</taxon>
        <taxon>Magnoliopsida</taxon>
        <taxon>Liliopsida</taxon>
        <taxon>Poales</taxon>
        <taxon>Poaceae</taxon>
        <taxon>PACMAD clade</taxon>
        <taxon>Arundinoideae</taxon>
        <taxon>Arundineae</taxon>
        <taxon>Arundo</taxon>
    </lineage>
</organism>
<accession>A0A0A9ABF2</accession>
<proteinExistence type="predicted"/>
<sequence>MLQHNQVHKFYTCTNPSRAQLDSEFITRNYIFFLW</sequence>
<dbReference type="EMBL" id="GBRH01250637">
    <property type="protein sequence ID" value="JAD47258.1"/>
    <property type="molecule type" value="Transcribed_RNA"/>
</dbReference>